<dbReference type="EMBL" id="JACONT010000006">
    <property type="protein sequence ID" value="MBC3940930.1"/>
    <property type="molecule type" value="Genomic_DNA"/>
</dbReference>
<sequence>MDQRIFFTADALKATFDGHVTKSRAVGLDGVRLNHFSKSIDAEVSIIEQKVFSSLYGFTGYREKLISRGASKLPRQLSIPTVRDRLTLRSICNCLSVLAPHAHAMPPHAHVKAIAKHVRGSDEPLSFLRMDVRDFFPTINHELLTNALVKAGAEPFLVTLILSAIRNPTAIRRSGKINTIGVPQGLSISNILSAIYLSEFDAEQRKQGIYHRYVDDILVVAPSQEINKRYISLFTQLNALLLKPHPLGVPGKTEEKRISEGVDYLGYRISKDDIGIRASSYKKMFGNLLKVLTSFRFSKSMEKTLFKLNLRITGCFIDGRRRGWLMFFSQTENLGQLARLDKFVVQQMTRLKLRSVLGGQATFLRSYHEIRYFGEASRYIPNFDTYTRSEKAQTIALLTDKTLAEVEARNAEFIDEQFDKLIAREVSDLEADVLAALS</sequence>
<reference evidence="3 4" key="1">
    <citation type="submission" date="2020-08" db="EMBL/GenBank/DDBJ databases">
        <title>Putative novel bacterial strains isolated from necrotic wheat leaf tissues caused by Xanthomonas translucens.</title>
        <authorList>
            <person name="Tambong J.T."/>
        </authorList>
    </citation>
    <scope>NUCLEOTIDE SEQUENCE [LARGE SCALE GENOMIC DNA]</scope>
    <source>
        <strain evidence="4">DOAB 1063</strain>
    </source>
</reference>
<gene>
    <name evidence="3" type="ORF">H8S47_04435</name>
</gene>
<dbReference type="PANTHER" id="PTHR34047:SF8">
    <property type="entry name" value="PROTEIN YKFC"/>
    <property type="match status" value="1"/>
</dbReference>
<dbReference type="PANTHER" id="PTHR34047">
    <property type="entry name" value="NUCLEAR INTRON MATURASE 1, MITOCHONDRIAL-RELATED"/>
    <property type="match status" value="1"/>
</dbReference>
<dbReference type="SUPFAM" id="SSF56672">
    <property type="entry name" value="DNA/RNA polymerases"/>
    <property type="match status" value="1"/>
</dbReference>
<feature type="domain" description="Reverse transcriptase" evidence="2">
    <location>
        <begin position="47"/>
        <end position="269"/>
    </location>
</feature>
<evidence type="ECO:0000313" key="4">
    <source>
        <dbReference type="Proteomes" id="UP000597613"/>
    </source>
</evidence>
<dbReference type="Proteomes" id="UP000597613">
    <property type="component" value="Unassembled WGS sequence"/>
</dbReference>
<evidence type="ECO:0000313" key="3">
    <source>
        <dbReference type="EMBL" id="MBC3940930.1"/>
    </source>
</evidence>
<dbReference type="RefSeq" id="WP_187502712.1">
    <property type="nucleotide sequence ID" value="NZ_CP162536.1"/>
</dbReference>
<name>A0ABR7AKF0_9SPHN</name>
<accession>A0ABR7AKF0</accession>
<dbReference type="InterPro" id="IPR051083">
    <property type="entry name" value="GrpII_Intron_Splice-Mob/Def"/>
</dbReference>
<comment type="similarity">
    <text evidence="1">Belongs to the bacterial reverse transcriptase family.</text>
</comment>
<evidence type="ECO:0000259" key="2">
    <source>
        <dbReference type="PROSITE" id="PS50878"/>
    </source>
</evidence>
<protein>
    <recommendedName>
        <fullName evidence="2">Reverse transcriptase domain-containing protein</fullName>
    </recommendedName>
</protein>
<keyword evidence="4" id="KW-1185">Reference proteome</keyword>
<dbReference type="InterPro" id="IPR043502">
    <property type="entry name" value="DNA/RNA_pol_sf"/>
</dbReference>
<dbReference type="Pfam" id="PF00078">
    <property type="entry name" value="RVT_1"/>
    <property type="match status" value="1"/>
</dbReference>
<dbReference type="PROSITE" id="PS50878">
    <property type="entry name" value="RT_POL"/>
    <property type="match status" value="1"/>
</dbReference>
<proteinExistence type="inferred from homology"/>
<dbReference type="InterPro" id="IPR000477">
    <property type="entry name" value="RT_dom"/>
</dbReference>
<organism evidence="3 4">
    <name type="scientific">Sphingomonas albertensis</name>
    <dbReference type="NCBI Taxonomy" id="2762591"/>
    <lineage>
        <taxon>Bacteria</taxon>
        <taxon>Pseudomonadati</taxon>
        <taxon>Pseudomonadota</taxon>
        <taxon>Alphaproteobacteria</taxon>
        <taxon>Sphingomonadales</taxon>
        <taxon>Sphingomonadaceae</taxon>
        <taxon>Sphingomonas</taxon>
    </lineage>
</organism>
<comment type="caution">
    <text evidence="3">The sequence shown here is derived from an EMBL/GenBank/DDBJ whole genome shotgun (WGS) entry which is preliminary data.</text>
</comment>
<evidence type="ECO:0000256" key="1">
    <source>
        <dbReference type="ARBA" id="ARBA00034120"/>
    </source>
</evidence>